<evidence type="ECO:0000313" key="2">
    <source>
        <dbReference type="Proteomes" id="UP000708208"/>
    </source>
</evidence>
<protein>
    <recommendedName>
        <fullName evidence="3">Terpene synthase</fullName>
    </recommendedName>
</protein>
<proteinExistence type="predicted"/>
<dbReference type="Pfam" id="PF19086">
    <property type="entry name" value="Terpene_syn_C_2"/>
    <property type="match status" value="1"/>
</dbReference>
<reference evidence="1" key="1">
    <citation type="submission" date="2021-06" db="EMBL/GenBank/DDBJ databases">
        <authorList>
            <person name="Hodson N. C."/>
            <person name="Mongue J. A."/>
            <person name="Jaron S. K."/>
        </authorList>
    </citation>
    <scope>NUCLEOTIDE SEQUENCE</scope>
</reference>
<feature type="non-terminal residue" evidence="1">
    <location>
        <position position="264"/>
    </location>
</feature>
<dbReference type="EMBL" id="CAJVCH010498262">
    <property type="protein sequence ID" value="CAG7821040.1"/>
    <property type="molecule type" value="Genomic_DNA"/>
</dbReference>
<comment type="caution">
    <text evidence="1">The sequence shown here is derived from an EMBL/GenBank/DDBJ whole genome shotgun (WGS) entry which is preliminary data.</text>
</comment>
<accession>A0A8J2KTG1</accession>
<evidence type="ECO:0000313" key="1">
    <source>
        <dbReference type="EMBL" id="CAG7821040.1"/>
    </source>
</evidence>
<evidence type="ECO:0008006" key="3">
    <source>
        <dbReference type="Google" id="ProtNLM"/>
    </source>
</evidence>
<organism evidence="1 2">
    <name type="scientific">Allacma fusca</name>
    <dbReference type="NCBI Taxonomy" id="39272"/>
    <lineage>
        <taxon>Eukaryota</taxon>
        <taxon>Metazoa</taxon>
        <taxon>Ecdysozoa</taxon>
        <taxon>Arthropoda</taxon>
        <taxon>Hexapoda</taxon>
        <taxon>Collembola</taxon>
        <taxon>Symphypleona</taxon>
        <taxon>Sminthuridae</taxon>
        <taxon>Allacma</taxon>
    </lineage>
</organism>
<name>A0A8J2KTG1_9HEXA</name>
<dbReference type="Proteomes" id="UP000708208">
    <property type="component" value="Unassembled WGS sequence"/>
</dbReference>
<gene>
    <name evidence="1" type="ORF">AFUS01_LOCUS31400</name>
</gene>
<keyword evidence="2" id="KW-1185">Reference proteome</keyword>
<dbReference type="AlphaFoldDB" id="A0A8J2KTG1"/>
<sequence>MTETITEWVQRRIPATTSDRVQSAVLFGLYHCPASWRRISTADQSVYAKLALHIKVTYLFFEIDDTTEDEEGSVHHAKYVKSVGKIVNRIFRYQFETNEDIKHDSLYQSICEISRPVGSFLELLNDCAIDLKETFGVTKDLLEYYARSAGYIFSMQSWCGVKDQLHLLNPYTQYHLRIYTGGVCTMMDLIFLLEGIHIPRSVRDNAFWARYFEVSGFLPCRINDIIGVEKEWQQMKQFGKPVDNVIFHYMGATNCSFEQAVTRG</sequence>